<evidence type="ECO:0000256" key="2">
    <source>
        <dbReference type="SAM" id="Phobius"/>
    </source>
</evidence>
<evidence type="ECO:0008006" key="4">
    <source>
        <dbReference type="Google" id="ProtNLM"/>
    </source>
</evidence>
<sequence length="176" mass="18639">MSEQPPTTAPEPAGAPAPEAIRFFGTTWLDRDNGYWLRRVGVSVGSLAAAAAAVLVLRFGVEGVALSDNGGFVNGLLTAAIVVCSMMCVRRTWKLLTEGRDQLTGWMAEDKSLGAVWLIGGAGSLLAYFARSLVEAPGEAVKRAAHERAVAQHVKRQAGRSGRPDAKAPGRGKRKK</sequence>
<reference evidence="3" key="1">
    <citation type="submission" date="2024-07" db="EMBL/GenBank/DDBJ databases">
        <authorList>
            <person name="Yu S.T."/>
        </authorList>
    </citation>
    <scope>NUCLEOTIDE SEQUENCE</scope>
    <source>
        <strain evidence="3">Y1</strain>
    </source>
</reference>
<feature type="transmembrane region" description="Helical" evidence="2">
    <location>
        <begin position="113"/>
        <end position="134"/>
    </location>
</feature>
<gene>
    <name evidence="3" type="ORF">AB2U05_18720</name>
</gene>
<dbReference type="EMBL" id="CP163445">
    <property type="protein sequence ID" value="XDQ80352.1"/>
    <property type="molecule type" value="Genomic_DNA"/>
</dbReference>
<protein>
    <recommendedName>
        <fullName evidence="4">EamA/RhaT family transporter</fullName>
    </recommendedName>
</protein>
<feature type="region of interest" description="Disordered" evidence="1">
    <location>
        <begin position="152"/>
        <end position="176"/>
    </location>
</feature>
<evidence type="ECO:0000256" key="1">
    <source>
        <dbReference type="SAM" id="MobiDB-lite"/>
    </source>
</evidence>
<keyword evidence="2" id="KW-1133">Transmembrane helix</keyword>
<dbReference type="RefSeq" id="WP_369183799.1">
    <property type="nucleotide sequence ID" value="NZ_CP163445.1"/>
</dbReference>
<feature type="transmembrane region" description="Helical" evidence="2">
    <location>
        <begin position="72"/>
        <end position="93"/>
    </location>
</feature>
<evidence type="ECO:0000313" key="3">
    <source>
        <dbReference type="EMBL" id="XDQ80352.1"/>
    </source>
</evidence>
<keyword evidence="2" id="KW-0472">Membrane</keyword>
<accession>A0AB39TMG3</accession>
<organism evidence="3">
    <name type="scientific">Streptomyces sp. Y1</name>
    <dbReference type="NCBI Taxonomy" id="3238634"/>
    <lineage>
        <taxon>Bacteria</taxon>
        <taxon>Bacillati</taxon>
        <taxon>Actinomycetota</taxon>
        <taxon>Actinomycetes</taxon>
        <taxon>Kitasatosporales</taxon>
        <taxon>Streptomycetaceae</taxon>
        <taxon>Streptomyces</taxon>
    </lineage>
</organism>
<feature type="transmembrane region" description="Helical" evidence="2">
    <location>
        <begin position="40"/>
        <end position="60"/>
    </location>
</feature>
<name>A0AB39TMG3_9ACTN</name>
<proteinExistence type="predicted"/>
<keyword evidence="2" id="KW-0812">Transmembrane</keyword>
<dbReference type="AlphaFoldDB" id="A0AB39TMG3"/>